<dbReference type="Gene3D" id="3.40.50.150">
    <property type="entry name" value="Vaccinia Virus protein VP39"/>
    <property type="match status" value="1"/>
</dbReference>
<accession>A0A3B0T5C6</accession>
<reference evidence="2" key="1">
    <citation type="submission" date="2018-06" db="EMBL/GenBank/DDBJ databases">
        <authorList>
            <person name="Zhirakovskaya E."/>
        </authorList>
    </citation>
    <scope>NUCLEOTIDE SEQUENCE</scope>
</reference>
<feature type="domain" description="C-methyltransferase" evidence="1">
    <location>
        <begin position="238"/>
        <end position="397"/>
    </location>
</feature>
<dbReference type="Gene3D" id="3.40.50.720">
    <property type="entry name" value="NAD(P)-binding Rossmann-like Domain"/>
    <property type="match status" value="1"/>
</dbReference>
<dbReference type="AlphaFoldDB" id="A0A3B0T5C6"/>
<dbReference type="CDD" id="cd02440">
    <property type="entry name" value="AdoMet_MTases"/>
    <property type="match status" value="1"/>
</dbReference>
<dbReference type="InterPro" id="IPR013691">
    <property type="entry name" value="MeTrfase_14"/>
</dbReference>
<dbReference type="EMBL" id="UOEH01000587">
    <property type="protein sequence ID" value="VAW07529.1"/>
    <property type="molecule type" value="Genomic_DNA"/>
</dbReference>
<name>A0A3B0T5C6_9ZZZZ</name>
<dbReference type="SUPFAM" id="SSF53335">
    <property type="entry name" value="S-adenosyl-L-methionine-dependent methyltransferases"/>
    <property type="match status" value="1"/>
</dbReference>
<dbReference type="PANTHER" id="PTHR43861">
    <property type="entry name" value="TRANS-ACONITATE 2-METHYLTRANSFERASE-RELATED"/>
    <property type="match status" value="1"/>
</dbReference>
<organism evidence="2">
    <name type="scientific">hydrothermal vent metagenome</name>
    <dbReference type="NCBI Taxonomy" id="652676"/>
    <lineage>
        <taxon>unclassified sequences</taxon>
        <taxon>metagenomes</taxon>
        <taxon>ecological metagenomes</taxon>
    </lineage>
</organism>
<sequence>MKKVTHCRACGSKALTPAFSMPVGAAPRRLWRNGAQTLDYLLCDPTRDARACGLLQAAIVGAEEATVPSGRHRSNRAHLRAVATEALELISGRDCAALDIGCNDGALLSYYPRWVERFGVDPSDHVEEIGEWAWTAKAAFPSSQLDEVFGDKKFDIITAVSVLEHSDDPRALLSAIKSRLTDDGVLALETLYSPMVLTHNCIDVLQVGVAAVYSLSVIEWLVREAGLKVFKGALTSKEGGSIRLFITHSDNNEFDFDPWYERLARLWDEENVLAMRAIQPYQSFEQRVDGVREAFVTLLEEIASRGECIHIIGADPQTEALLRWAGPAAKVVTAVVDTAVAREHDRLGEHGLRIISETDSRAAEPDFIIAPSRFKRQMLEHWRETILLGGRMIFVTPTPHVINASNYAGEYGKTIAGGDNASGAESLRSILAVAGGPRLISENTEHVKSA</sequence>
<dbReference type="Pfam" id="PF08484">
    <property type="entry name" value="Methyltransf_14"/>
    <property type="match status" value="1"/>
</dbReference>
<dbReference type="InterPro" id="IPR029063">
    <property type="entry name" value="SAM-dependent_MTases_sf"/>
</dbReference>
<gene>
    <name evidence="2" type="ORF">MNBD_ALPHA05-2495</name>
</gene>
<protein>
    <recommendedName>
        <fullName evidence="1">C-methyltransferase domain-containing protein</fullName>
    </recommendedName>
</protein>
<proteinExistence type="predicted"/>
<evidence type="ECO:0000259" key="1">
    <source>
        <dbReference type="Pfam" id="PF08484"/>
    </source>
</evidence>
<dbReference type="Pfam" id="PF13489">
    <property type="entry name" value="Methyltransf_23"/>
    <property type="match status" value="1"/>
</dbReference>
<evidence type="ECO:0000313" key="2">
    <source>
        <dbReference type="EMBL" id="VAW07529.1"/>
    </source>
</evidence>